<evidence type="ECO:0000256" key="4">
    <source>
        <dbReference type="RuleBase" id="RU362110"/>
    </source>
</evidence>
<dbReference type="InterPro" id="IPR010496">
    <property type="entry name" value="AL/BT2_dom"/>
</dbReference>
<dbReference type="Gene3D" id="2.60.120.560">
    <property type="entry name" value="Exo-inulinase, domain 1"/>
    <property type="match status" value="2"/>
</dbReference>
<keyword evidence="11" id="KW-1185">Reference proteome</keyword>
<dbReference type="InterPro" id="IPR023296">
    <property type="entry name" value="Glyco_hydro_beta-prop_sf"/>
</dbReference>
<dbReference type="InterPro" id="IPR013189">
    <property type="entry name" value="Glyco_hydro_32_C"/>
</dbReference>
<evidence type="ECO:0000256" key="2">
    <source>
        <dbReference type="ARBA" id="ARBA00022801"/>
    </source>
</evidence>
<evidence type="ECO:0000259" key="7">
    <source>
        <dbReference type="Pfam" id="PF00251"/>
    </source>
</evidence>
<dbReference type="CDD" id="cd18622">
    <property type="entry name" value="GH32_Inu-like"/>
    <property type="match status" value="1"/>
</dbReference>
<dbReference type="AlphaFoldDB" id="A0A853C880"/>
<name>A0A853C880_9ACTN</name>
<dbReference type="InterPro" id="IPR013148">
    <property type="entry name" value="Glyco_hydro_32_N"/>
</dbReference>
<evidence type="ECO:0000259" key="9">
    <source>
        <dbReference type="Pfam" id="PF08244"/>
    </source>
</evidence>
<dbReference type="Pfam" id="PF08244">
    <property type="entry name" value="Glyco_hydro_32C"/>
    <property type="match status" value="1"/>
</dbReference>
<gene>
    <name evidence="10" type="ORF">HNR19_004059</name>
</gene>
<feature type="signal peptide" evidence="6">
    <location>
        <begin position="1"/>
        <end position="38"/>
    </location>
</feature>
<comment type="caution">
    <text evidence="10">The sequence shown here is derived from an EMBL/GenBank/DDBJ whole genome shotgun (WGS) entry which is preliminary data.</text>
</comment>
<evidence type="ECO:0000259" key="8">
    <source>
        <dbReference type="Pfam" id="PF06439"/>
    </source>
</evidence>
<accession>A0A853C880</accession>
<evidence type="ECO:0000256" key="6">
    <source>
        <dbReference type="SAM" id="SignalP"/>
    </source>
</evidence>
<feature type="domain" description="Glycosyl hydrolase family 32 C-terminal" evidence="9">
    <location>
        <begin position="354"/>
        <end position="586"/>
    </location>
</feature>
<keyword evidence="2 4" id="KW-0378">Hydrolase</keyword>
<dbReference type="Proteomes" id="UP000530424">
    <property type="component" value="Unassembled WGS sequence"/>
</dbReference>
<sequence length="760" mass="84078">MSQPLRRSSTGMSRWTRRRAGAVLMLTAVTLGVTTVTATGGEVEDYPEFPYPSTNYQEDNRGQHHFSSRGGWMNDVNAPLYYDGLYHLYYQHNPHGLEWDTMHWGHATSADLVHWKQQPIALEPGVHPGDLFSGGGVVDTNNVSGLKSGDEDPIIVYSGTNGVRAFYSNDGGYTFETYDGGNPIATPAGTSRDPKVAWDPESQKWIMVVWSDEGGNGVNFYSSENLLDWEYESRFAAGWLFECPDFVEMETPDGGTTWMLSDAQGEYVLGDYTNGEFSTDWATPQRVNLNASGPGGEYYAALTFENLPDDRVVNMAWQGGNRGSVWTGNATFPVEMELAETDDGLRVRSTPVAELENIRGRSTTFEDVDLTPAGAETLLDNVEADTYEVTATFDLARNLELERLQDVEARQLAAIATVSKQIRTSNQKIKSLKKRIADLEPHQSELRTKLRRQLEAERRTNVRLTTRRTQLRSDLATTREAMDVERDRPAATAFGLRLHTDADGWHDAEVTYDVAARTLDGSPLPAGDDPNKVKMQLLVDRGQLEIFGSDGLYYKSRNINFDSLPGGDGVDLYADGHVVLESLKITDLKSIWKAAGESTLRTNIEGPWYPHGGTWTESADGKQGTSTGDAWYLSKATGGDFVLEGDVRIDSGQAAALTFRADRNLTRHYTINVDSVDSGGMVKLWRAGGVVLDTVPFDVEIGRFYHFKVEVDGSRIKVFVDGSEEPLVDVVDDSYTEGQFGLQVFRSTATFQNVTVTPLG</sequence>
<dbReference type="Gene3D" id="2.115.10.20">
    <property type="entry name" value="Glycosyl hydrolase domain, family 43"/>
    <property type="match status" value="1"/>
</dbReference>
<evidence type="ECO:0000256" key="1">
    <source>
        <dbReference type="ARBA" id="ARBA00009902"/>
    </source>
</evidence>
<dbReference type="InterPro" id="IPR001362">
    <property type="entry name" value="Glyco_hydro_32"/>
</dbReference>
<protein>
    <submittedName>
        <fullName evidence="10">Sucrose-6-phosphate hydrolase SacC (GH32 family)</fullName>
    </submittedName>
</protein>
<dbReference type="Pfam" id="PF00251">
    <property type="entry name" value="Glyco_hydro_32N"/>
    <property type="match status" value="1"/>
</dbReference>
<dbReference type="GO" id="GO:0004575">
    <property type="term" value="F:sucrose alpha-glucosidase activity"/>
    <property type="evidence" value="ECO:0007669"/>
    <property type="project" value="TreeGrafter"/>
</dbReference>
<proteinExistence type="inferred from homology"/>
<dbReference type="GO" id="GO:0005987">
    <property type="term" value="P:sucrose catabolic process"/>
    <property type="evidence" value="ECO:0007669"/>
    <property type="project" value="TreeGrafter"/>
</dbReference>
<evidence type="ECO:0000256" key="3">
    <source>
        <dbReference type="ARBA" id="ARBA00023295"/>
    </source>
</evidence>
<dbReference type="RefSeq" id="WP_179669650.1">
    <property type="nucleotide sequence ID" value="NZ_JACCFP010000001.1"/>
</dbReference>
<keyword evidence="5" id="KW-0175">Coiled coil</keyword>
<evidence type="ECO:0000256" key="5">
    <source>
        <dbReference type="SAM" id="Coils"/>
    </source>
</evidence>
<organism evidence="10 11">
    <name type="scientific">Nocardioides thalensis</name>
    <dbReference type="NCBI Taxonomy" id="1914755"/>
    <lineage>
        <taxon>Bacteria</taxon>
        <taxon>Bacillati</taxon>
        <taxon>Actinomycetota</taxon>
        <taxon>Actinomycetes</taxon>
        <taxon>Propionibacteriales</taxon>
        <taxon>Nocardioidaceae</taxon>
        <taxon>Nocardioides</taxon>
    </lineage>
</organism>
<keyword evidence="6" id="KW-0732">Signal</keyword>
<feature type="domain" description="Glycosyl hydrolase family 32 N-terminal" evidence="7">
    <location>
        <begin position="65"/>
        <end position="343"/>
    </location>
</feature>
<keyword evidence="3 4" id="KW-0326">Glycosidase</keyword>
<dbReference type="SUPFAM" id="SSF75005">
    <property type="entry name" value="Arabinanase/levansucrase/invertase"/>
    <property type="match status" value="1"/>
</dbReference>
<dbReference type="InterPro" id="IPR013320">
    <property type="entry name" value="ConA-like_dom_sf"/>
</dbReference>
<dbReference type="PANTHER" id="PTHR42800:SF1">
    <property type="entry name" value="EXOINULINASE INUD (AFU_ORTHOLOGUE AFUA_5G00480)"/>
    <property type="match status" value="1"/>
</dbReference>
<dbReference type="EMBL" id="JACCFP010000001">
    <property type="protein sequence ID" value="NYJ03361.1"/>
    <property type="molecule type" value="Genomic_DNA"/>
</dbReference>
<feature type="domain" description="3-keto-alpha-glucoside-1,2-lyase/3-keto-2-hydroxy-glucal hydratase" evidence="8">
    <location>
        <begin position="606"/>
        <end position="756"/>
    </location>
</feature>
<comment type="similarity">
    <text evidence="1 4">Belongs to the glycosyl hydrolase 32 family.</text>
</comment>
<dbReference type="SUPFAM" id="SSF49899">
    <property type="entry name" value="Concanavalin A-like lectins/glucanases"/>
    <property type="match status" value="1"/>
</dbReference>
<feature type="chain" id="PRO_5032805073" evidence="6">
    <location>
        <begin position="39"/>
        <end position="760"/>
    </location>
</feature>
<evidence type="ECO:0000313" key="10">
    <source>
        <dbReference type="EMBL" id="NYJ03361.1"/>
    </source>
</evidence>
<evidence type="ECO:0000313" key="11">
    <source>
        <dbReference type="Proteomes" id="UP000530424"/>
    </source>
</evidence>
<dbReference type="Pfam" id="PF06439">
    <property type="entry name" value="3keto-disac_hyd"/>
    <property type="match status" value="1"/>
</dbReference>
<reference evidence="10 11" key="1">
    <citation type="submission" date="2020-07" db="EMBL/GenBank/DDBJ databases">
        <title>Sequencing the genomes of 1000 actinobacteria strains.</title>
        <authorList>
            <person name="Klenk H.-P."/>
        </authorList>
    </citation>
    <scope>NUCLEOTIDE SEQUENCE [LARGE SCALE GENOMIC DNA]</scope>
    <source>
        <strain evidence="10 11">DSM 103833</strain>
    </source>
</reference>
<dbReference type="PANTHER" id="PTHR42800">
    <property type="entry name" value="EXOINULINASE INUD (AFU_ORTHOLOGUE AFUA_5G00480)"/>
    <property type="match status" value="1"/>
</dbReference>
<dbReference type="GO" id="GO:0005737">
    <property type="term" value="C:cytoplasm"/>
    <property type="evidence" value="ECO:0007669"/>
    <property type="project" value="TreeGrafter"/>
</dbReference>
<feature type="coiled-coil region" evidence="5">
    <location>
        <begin position="415"/>
        <end position="467"/>
    </location>
</feature>
<dbReference type="SMART" id="SM00640">
    <property type="entry name" value="Glyco_32"/>
    <property type="match status" value="1"/>
</dbReference>